<dbReference type="GO" id="GO:0046872">
    <property type="term" value="F:metal ion binding"/>
    <property type="evidence" value="ECO:0007669"/>
    <property type="project" value="UniProtKB-UniRule"/>
</dbReference>
<evidence type="ECO:0000256" key="5">
    <source>
        <dbReference type="ARBA" id="ARBA00022833"/>
    </source>
</evidence>
<dbReference type="Gene3D" id="3.40.630.10">
    <property type="entry name" value="Zn peptidases"/>
    <property type="match status" value="1"/>
</dbReference>
<comment type="cofactor">
    <cofactor evidence="9">
        <name>a divalent metal cation</name>
        <dbReference type="ChEBI" id="CHEBI:60240"/>
    </cofactor>
    <text evidence="9">Binds 2 divalent metal cations per subunit.</text>
</comment>
<feature type="active site" description="Proton acceptor" evidence="8">
    <location>
        <position position="135"/>
    </location>
</feature>
<evidence type="ECO:0000256" key="2">
    <source>
        <dbReference type="ARBA" id="ARBA00022670"/>
    </source>
</evidence>
<reference evidence="11 12" key="1">
    <citation type="submission" date="2017-09" db="EMBL/GenBank/DDBJ databases">
        <title>Depth-based differentiation of microbial function through sediment-hosted aquifers and enrichment of novel symbionts in the deep terrestrial subsurface.</title>
        <authorList>
            <person name="Probst A.J."/>
            <person name="Ladd B."/>
            <person name="Jarett J.K."/>
            <person name="Geller-Mcgrath D.E."/>
            <person name="Sieber C.M."/>
            <person name="Emerson J.B."/>
            <person name="Anantharaman K."/>
            <person name="Thomas B.C."/>
            <person name="Malmstrom R."/>
            <person name="Stieglmeier M."/>
            <person name="Klingl A."/>
            <person name="Woyke T."/>
            <person name="Ryan C.M."/>
            <person name="Banfield J.F."/>
        </authorList>
    </citation>
    <scope>NUCLEOTIDE SEQUENCE [LARGE SCALE GENOMIC DNA]</scope>
    <source>
        <strain evidence="11">CG08_land_8_20_14_0_20_45_16</strain>
    </source>
</reference>
<accession>A0A2H0XTW9</accession>
<gene>
    <name evidence="11" type="ORF">COT42_08185</name>
</gene>
<evidence type="ECO:0000256" key="4">
    <source>
        <dbReference type="ARBA" id="ARBA00022801"/>
    </source>
</evidence>
<proteinExistence type="inferred from homology"/>
<evidence type="ECO:0000256" key="1">
    <source>
        <dbReference type="ARBA" id="ARBA00001947"/>
    </source>
</evidence>
<keyword evidence="4" id="KW-0378">Hydrolase</keyword>
<feature type="binding site" evidence="9">
    <location>
        <position position="102"/>
    </location>
    <ligand>
        <name>Zn(2+)</name>
        <dbReference type="ChEBI" id="CHEBI:29105"/>
        <label>2</label>
    </ligand>
</feature>
<dbReference type="NCBIfam" id="TIGR01883">
    <property type="entry name" value="PepT-like"/>
    <property type="match status" value="1"/>
</dbReference>
<dbReference type="InterPro" id="IPR010162">
    <property type="entry name" value="PepT-like"/>
</dbReference>
<evidence type="ECO:0000256" key="9">
    <source>
        <dbReference type="PIRSR" id="PIRSR001123-2"/>
    </source>
</evidence>
<evidence type="ECO:0000313" key="11">
    <source>
        <dbReference type="EMBL" id="PIS28400.1"/>
    </source>
</evidence>
<dbReference type="PROSITE" id="PS00758">
    <property type="entry name" value="ARGE_DAPE_CPG2_1"/>
    <property type="match status" value="1"/>
</dbReference>
<keyword evidence="5" id="KW-0862">Zinc</keyword>
<dbReference type="InterPro" id="IPR001261">
    <property type="entry name" value="ArgE/DapE_CS"/>
</dbReference>
<feature type="binding site" evidence="9">
    <location>
        <position position="159"/>
    </location>
    <ligand>
        <name>Zn(2+)</name>
        <dbReference type="ChEBI" id="CHEBI:29105"/>
        <label>1</label>
    </ligand>
</feature>
<dbReference type="PANTHER" id="PTHR42994:SF2">
    <property type="entry name" value="PEPTIDASE"/>
    <property type="match status" value="1"/>
</dbReference>
<feature type="binding site" evidence="9">
    <location>
        <position position="136"/>
    </location>
    <ligand>
        <name>Zn(2+)</name>
        <dbReference type="ChEBI" id="CHEBI:29105"/>
        <label>2</label>
    </ligand>
</feature>
<dbReference type="SUPFAM" id="SSF53187">
    <property type="entry name" value="Zn-dependent exopeptidases"/>
    <property type="match status" value="1"/>
</dbReference>
<organism evidence="11 12">
    <name type="scientific">Candidatus Saganbacteria bacterium CG08_land_8_20_14_0_20_45_16</name>
    <dbReference type="NCBI Taxonomy" id="2014293"/>
    <lineage>
        <taxon>Bacteria</taxon>
        <taxon>Bacillati</taxon>
        <taxon>Saganbacteria</taxon>
    </lineage>
</organism>
<dbReference type="InterPro" id="IPR036264">
    <property type="entry name" value="Bact_exopeptidase_dim_dom"/>
</dbReference>
<dbReference type="InterPro" id="IPR002933">
    <property type="entry name" value="Peptidase_M20"/>
</dbReference>
<protein>
    <submittedName>
        <fullName evidence="11">Peptidase M20</fullName>
    </submittedName>
</protein>
<dbReference type="SUPFAM" id="SSF55031">
    <property type="entry name" value="Bacterial exopeptidase dimerisation domain"/>
    <property type="match status" value="1"/>
</dbReference>
<dbReference type="GO" id="GO:0006508">
    <property type="term" value="P:proteolysis"/>
    <property type="evidence" value="ECO:0007669"/>
    <property type="project" value="UniProtKB-KW"/>
</dbReference>
<dbReference type="Proteomes" id="UP000231343">
    <property type="component" value="Unassembled WGS sequence"/>
</dbReference>
<evidence type="ECO:0000256" key="3">
    <source>
        <dbReference type="ARBA" id="ARBA00022723"/>
    </source>
</evidence>
<keyword evidence="3 9" id="KW-0479">Metal-binding</keyword>
<dbReference type="EMBL" id="PEYM01000135">
    <property type="protein sequence ID" value="PIS28400.1"/>
    <property type="molecule type" value="Genomic_DNA"/>
</dbReference>
<feature type="binding site" evidence="9">
    <location>
        <position position="102"/>
    </location>
    <ligand>
        <name>Zn(2+)</name>
        <dbReference type="ChEBI" id="CHEBI:29105"/>
        <label>1</label>
    </ligand>
</feature>
<dbReference type="GO" id="GO:0008237">
    <property type="term" value="F:metallopeptidase activity"/>
    <property type="evidence" value="ECO:0007669"/>
    <property type="project" value="UniProtKB-KW"/>
</dbReference>
<dbReference type="GO" id="GO:0004177">
    <property type="term" value="F:aminopeptidase activity"/>
    <property type="evidence" value="ECO:0007669"/>
    <property type="project" value="UniProtKB-UniRule"/>
</dbReference>
<comment type="cofactor">
    <cofactor evidence="1">
        <name>Zn(2+)</name>
        <dbReference type="ChEBI" id="CHEBI:29105"/>
    </cofactor>
</comment>
<dbReference type="PIRSF" id="PIRSF001123">
    <property type="entry name" value="PepA_GA"/>
    <property type="match status" value="1"/>
</dbReference>
<dbReference type="InterPro" id="IPR008007">
    <property type="entry name" value="Peptidase_M42"/>
</dbReference>
<dbReference type="Pfam" id="PF07687">
    <property type="entry name" value="M20_dimer"/>
    <property type="match status" value="1"/>
</dbReference>
<comment type="caution">
    <text evidence="11">The sequence shown here is derived from an EMBL/GenBank/DDBJ whole genome shotgun (WGS) entry which is preliminary data.</text>
</comment>
<dbReference type="Gene3D" id="3.30.70.360">
    <property type="match status" value="1"/>
</dbReference>
<keyword evidence="2" id="KW-0645">Protease</keyword>
<dbReference type="InterPro" id="IPR011650">
    <property type="entry name" value="Peptidase_M20_dimer"/>
</dbReference>
<keyword evidence="6" id="KW-0482">Metalloprotease</keyword>
<feature type="domain" description="Peptidase M20 dimerisation" evidence="10">
    <location>
        <begin position="176"/>
        <end position="269"/>
    </location>
</feature>
<evidence type="ECO:0000256" key="7">
    <source>
        <dbReference type="PIRNR" id="PIRNR001123"/>
    </source>
</evidence>
<dbReference type="AlphaFoldDB" id="A0A2H0XTW9"/>
<evidence type="ECO:0000259" key="10">
    <source>
        <dbReference type="Pfam" id="PF07687"/>
    </source>
</evidence>
<name>A0A2H0XTW9_UNCSA</name>
<dbReference type="Pfam" id="PF01546">
    <property type="entry name" value="Peptidase_M20"/>
    <property type="match status" value="1"/>
</dbReference>
<evidence type="ECO:0000256" key="8">
    <source>
        <dbReference type="PIRSR" id="PIRSR001123-1"/>
    </source>
</evidence>
<dbReference type="PANTHER" id="PTHR42994">
    <property type="entry name" value="PEPTIDASE T"/>
    <property type="match status" value="1"/>
</dbReference>
<evidence type="ECO:0000313" key="12">
    <source>
        <dbReference type="Proteomes" id="UP000231343"/>
    </source>
</evidence>
<evidence type="ECO:0000256" key="6">
    <source>
        <dbReference type="ARBA" id="ARBA00023049"/>
    </source>
</evidence>
<comment type="similarity">
    <text evidence="7">Belongs to the peptidase M42 family.</text>
</comment>
<sequence length="370" mass="40454">MINKKRLINTFKTLIRIDSLAYKEAKVMAYLGKELKKLGIRSTFQGRPAGGEVGSLIADVPGQGKRILLNAHVDTVTPGKKIKPIQDGKYIFSDGKTVLGADDKTGVAVILEVLRVLKEKKLKHLRLKVIFTVAEETGLVGARCLPKRVFNGEFCITLDHDRPNEIVYKAPAQQNITVKIYGKSAHAGIHPELGLNAIKIASIAIAKMRFGRIDSETTSNIGIIEGGKATNIIPDRVVIRGEARSHNPKKLEREIEQMKRVLTEICAKYGARVKIKVEKVYHSFEIKKSAQVLKLASRAIIKAGLKPVYKQTGGGSDANIFNAAGIPTVILGSGMHQVHTTKEYANINEIIKGAEVVLNMILGGDNEKAN</sequence>